<feature type="compositionally biased region" description="Basic residues" evidence="1">
    <location>
        <begin position="116"/>
        <end position="129"/>
    </location>
</feature>
<feature type="region of interest" description="Disordered" evidence="1">
    <location>
        <begin position="29"/>
        <end position="129"/>
    </location>
</feature>
<evidence type="ECO:0000313" key="2">
    <source>
        <dbReference type="EMBL" id="QKM68589.1"/>
    </source>
</evidence>
<feature type="compositionally biased region" description="Pro residues" evidence="1">
    <location>
        <begin position="78"/>
        <end position="111"/>
    </location>
</feature>
<gene>
    <name evidence="2" type="ORF">STSU_016805</name>
</gene>
<feature type="compositionally biased region" description="Low complexity" evidence="1">
    <location>
        <begin position="47"/>
        <end position="59"/>
    </location>
</feature>
<dbReference type="EMBL" id="CP029159">
    <property type="protein sequence ID" value="QKM68589.1"/>
    <property type="molecule type" value="Genomic_DNA"/>
</dbReference>
<evidence type="ECO:0000313" key="3">
    <source>
        <dbReference type="Proteomes" id="UP000005940"/>
    </source>
</evidence>
<dbReference type="Proteomes" id="UP000005940">
    <property type="component" value="Chromosome"/>
</dbReference>
<reference evidence="2 3" key="1">
    <citation type="journal article" date="2012" name="J. Bacteriol.">
        <title>Draft genome of Streptomyces tsukubaensis NRRL 18488, the producer of the clinically important immunosuppressant tacrolimus (FK506).</title>
        <authorList>
            <person name="Barreiro C."/>
            <person name="Prieto C."/>
            <person name="Sola-Landa A."/>
            <person name="Solera E."/>
            <person name="Martinez-Castro M."/>
            <person name="Perez-Redondo R."/>
            <person name="Garcia-Estrada C."/>
            <person name="Aparicio J.F."/>
            <person name="Fernandez-Martinez L.T."/>
            <person name="Santos-Aberturas J."/>
            <person name="Salehi-Najafabadi Z."/>
            <person name="Rodriguez-Garcia A."/>
            <person name="Tauch A."/>
            <person name="Martin J.F."/>
        </authorList>
    </citation>
    <scope>NUCLEOTIDE SEQUENCE [LARGE SCALE GENOMIC DNA]</scope>
    <source>
        <strain evidence="3">DSM 42081 / NBRC 108919 / NRRL 18488 / 9993</strain>
    </source>
</reference>
<sequence>MGCRDTLRADGIRTAGFLFSARPGAYSSARCGLPPAAVRGAHGGPGCRSRPPGGCSSGRAARPGPPTGCCRARQPARTPCPPARTHPAPRPPAPVPRPPAPVPRPPAPTPAASPLRRQRRPACSRNARS</sequence>
<protein>
    <submittedName>
        <fullName evidence="2">Uncharacterized protein</fullName>
    </submittedName>
</protein>
<keyword evidence="3" id="KW-1185">Reference proteome</keyword>
<organism evidence="2 3">
    <name type="scientific">Streptomyces tsukubensis (strain DSM 42081 / NBRC 108919 / NRRL 18488 / 9993)</name>
    <dbReference type="NCBI Taxonomy" id="1114943"/>
    <lineage>
        <taxon>Bacteria</taxon>
        <taxon>Bacillati</taxon>
        <taxon>Actinomycetota</taxon>
        <taxon>Actinomycetes</taxon>
        <taxon>Kitasatosporales</taxon>
        <taxon>Streptomycetaceae</taxon>
        <taxon>Streptomyces</taxon>
    </lineage>
</organism>
<name>A0A7G3UH04_STRT9</name>
<dbReference type="AlphaFoldDB" id="A0A7G3UH04"/>
<evidence type="ECO:0000256" key="1">
    <source>
        <dbReference type="SAM" id="MobiDB-lite"/>
    </source>
</evidence>
<proteinExistence type="predicted"/>
<accession>A0A7G3UH04</accession>